<keyword evidence="3" id="KW-1185">Reference proteome</keyword>
<sequence length="272" mass="30644">MDIQSSFPLNTLKSVNDIFLSKHSALIESKRTLILPCSDKKLPVKDIAFNLYQGTGYLSIVKKYTLVDLSDVFNVFFLSAMYGLVSANEILSPYDLKMSHQQIYEFDSNRYLKSKAKRLLKNTNHDMPLYLILPKAYLEALNVLCGDTLSRFKSIEKVSGGILSHRSQLSKLLKNEFCEYRKRTELSQAVITTYTDELPVVTVKHIISVGDLIRPWISGVGNKAEFSDTVRVSSIRCLSSGLLTVEDESGGVWSDYSVSAGIKRHGHITSFW</sequence>
<gene>
    <name evidence="2" type="ORF">ODY93_13515</name>
</gene>
<name>A0ABT6UDP7_9GAMM</name>
<protein>
    <recommendedName>
        <fullName evidence="1">DUF6884 domain-containing protein</fullName>
    </recommendedName>
</protein>
<comment type="caution">
    <text evidence="2">The sequence shown here is derived from an EMBL/GenBank/DDBJ whole genome shotgun (WGS) entry which is preliminary data.</text>
</comment>
<accession>A0ABT6UDP7</accession>
<organism evidence="2 3">
    <name type="scientific">Shewanella xiamenensis</name>
    <dbReference type="NCBI Taxonomy" id="332186"/>
    <lineage>
        <taxon>Bacteria</taxon>
        <taxon>Pseudomonadati</taxon>
        <taxon>Pseudomonadota</taxon>
        <taxon>Gammaproteobacteria</taxon>
        <taxon>Alteromonadales</taxon>
        <taxon>Shewanellaceae</taxon>
        <taxon>Shewanella</taxon>
    </lineage>
</organism>
<dbReference type="Proteomes" id="UP001159075">
    <property type="component" value="Unassembled WGS sequence"/>
</dbReference>
<feature type="domain" description="DUF6884" evidence="1">
    <location>
        <begin position="34"/>
        <end position="104"/>
    </location>
</feature>
<reference evidence="2 3" key="1">
    <citation type="submission" date="2022-09" db="EMBL/GenBank/DDBJ databases">
        <title>The outer-membrane cytochrome OmcA is essential for infection of Shewanella oneidensis by a zebrafish-associated bacteriophage.</title>
        <authorList>
            <person name="Grenfell A.W."/>
            <person name="Intile P."/>
            <person name="Mcfarlane J."/>
            <person name="Leung D."/>
            <person name="Abdalla K."/>
            <person name="Wold M."/>
            <person name="Kees E."/>
            <person name="Gralnick J."/>
        </authorList>
    </citation>
    <scope>NUCLEOTIDE SEQUENCE [LARGE SCALE GENOMIC DNA]</scope>
    <source>
        <strain evidence="2 3">NF-5</strain>
    </source>
</reference>
<dbReference type="InterPro" id="IPR049251">
    <property type="entry name" value="DUF6884"/>
</dbReference>
<dbReference type="EMBL" id="JAOTLW010000013">
    <property type="protein sequence ID" value="MDI5832592.1"/>
    <property type="molecule type" value="Genomic_DNA"/>
</dbReference>
<evidence type="ECO:0000313" key="3">
    <source>
        <dbReference type="Proteomes" id="UP001159075"/>
    </source>
</evidence>
<proteinExistence type="predicted"/>
<evidence type="ECO:0000259" key="1">
    <source>
        <dbReference type="Pfam" id="PF21818"/>
    </source>
</evidence>
<dbReference type="RefSeq" id="WP_282679562.1">
    <property type="nucleotide sequence ID" value="NZ_CP106875.1"/>
</dbReference>
<evidence type="ECO:0000313" key="2">
    <source>
        <dbReference type="EMBL" id="MDI5832592.1"/>
    </source>
</evidence>
<dbReference type="Pfam" id="PF21818">
    <property type="entry name" value="DUF6884"/>
    <property type="match status" value="1"/>
</dbReference>